<organism evidence="6 7">
    <name type="scientific">Pseudochelatococcus lubricantis</name>
    <dbReference type="NCBI Taxonomy" id="1538102"/>
    <lineage>
        <taxon>Bacteria</taxon>
        <taxon>Pseudomonadati</taxon>
        <taxon>Pseudomonadota</taxon>
        <taxon>Alphaproteobacteria</taxon>
        <taxon>Hyphomicrobiales</taxon>
        <taxon>Chelatococcaceae</taxon>
        <taxon>Pseudochelatococcus</taxon>
    </lineage>
</organism>
<comment type="catalytic activity">
    <reaction evidence="5">
        <text>alpha-D-glucose = beta-D-glucose</text>
        <dbReference type="Rhea" id="RHEA:10264"/>
        <dbReference type="ChEBI" id="CHEBI:15903"/>
        <dbReference type="ChEBI" id="CHEBI:17925"/>
        <dbReference type="EC" id="5.1.3.3"/>
    </reaction>
</comment>
<keyword evidence="3 5" id="KW-0413">Isomerase</keyword>
<evidence type="ECO:0000256" key="5">
    <source>
        <dbReference type="PIRNR" id="PIRNR005096"/>
    </source>
</evidence>
<dbReference type="RefSeq" id="WP_166948685.1">
    <property type="nucleotide sequence ID" value="NZ_JAASQI010000001.1"/>
</dbReference>
<evidence type="ECO:0000256" key="2">
    <source>
        <dbReference type="ARBA" id="ARBA00006206"/>
    </source>
</evidence>
<gene>
    <name evidence="6" type="ORF">FHS82_000676</name>
</gene>
<name>A0ABX0UWR4_9HYPH</name>
<keyword evidence="4 5" id="KW-0119">Carbohydrate metabolism</keyword>
<dbReference type="InterPro" id="IPR011013">
    <property type="entry name" value="Gal_mutarotase_sf_dom"/>
</dbReference>
<reference evidence="6 7" key="1">
    <citation type="submission" date="2020-03" db="EMBL/GenBank/DDBJ databases">
        <title>Genomic Encyclopedia of Type Strains, Phase IV (KMG-IV): sequencing the most valuable type-strain genomes for metagenomic binning, comparative biology and taxonomic classification.</title>
        <authorList>
            <person name="Goeker M."/>
        </authorList>
    </citation>
    <scope>NUCLEOTIDE SEQUENCE [LARGE SCALE GENOMIC DNA]</scope>
    <source>
        <strain evidence="6 7">DSM 103870</strain>
    </source>
</reference>
<evidence type="ECO:0000313" key="7">
    <source>
        <dbReference type="Proteomes" id="UP001429580"/>
    </source>
</evidence>
<dbReference type="PIRSF" id="PIRSF005096">
    <property type="entry name" value="GALM"/>
    <property type="match status" value="1"/>
</dbReference>
<dbReference type="Pfam" id="PF01263">
    <property type="entry name" value="Aldose_epim"/>
    <property type="match status" value="1"/>
</dbReference>
<comment type="pathway">
    <text evidence="1 5">Carbohydrate metabolism; hexose metabolism.</text>
</comment>
<sequence>MTTGAFGEIEGRRVDEIGIRAPGSGIEAKVITWGAVVRDLKVHLGDGHWQRVVLGLNTIRDYVAHSPHMGAIAGRVANRIAGGRFTLDGRTYDLTRNQAGQHTLHGGNGFGNKLWTLADHDESGVTLTLDSPDGDNGFPGAVRAVCTYRLRDPGILRVELSATTDRPTPVSLAHHSYFNLDGGASIFNHRLSIDADFFTPTDADLIPTGEILPVNGTPNDFRANRSIRFPDALTGAPVHYDINFVLRRDRVEPADPDATAGKAPELAHAAVLSSLVNNLWLDVWTTEPGLQVYDGGKLNVPVPGLDGVHYGPGAGICLEAQNFPDAINRPNFPDPVLRPGDIYRQVTEYRFTRK</sequence>
<evidence type="ECO:0000256" key="1">
    <source>
        <dbReference type="ARBA" id="ARBA00005028"/>
    </source>
</evidence>
<dbReference type="Gene3D" id="2.70.98.10">
    <property type="match status" value="1"/>
</dbReference>
<dbReference type="CDD" id="cd09019">
    <property type="entry name" value="galactose_mutarotase_like"/>
    <property type="match status" value="1"/>
</dbReference>
<dbReference type="SUPFAM" id="SSF74650">
    <property type="entry name" value="Galactose mutarotase-like"/>
    <property type="match status" value="1"/>
</dbReference>
<dbReference type="Proteomes" id="UP001429580">
    <property type="component" value="Unassembled WGS sequence"/>
</dbReference>
<evidence type="ECO:0000313" key="6">
    <source>
        <dbReference type="EMBL" id="NIJ56863.1"/>
    </source>
</evidence>
<dbReference type="InterPro" id="IPR015443">
    <property type="entry name" value="Aldose_1-epimerase"/>
</dbReference>
<evidence type="ECO:0000256" key="4">
    <source>
        <dbReference type="ARBA" id="ARBA00023277"/>
    </source>
</evidence>
<accession>A0ABX0UWR4</accession>
<dbReference type="EC" id="5.1.3.3" evidence="5"/>
<keyword evidence="7" id="KW-1185">Reference proteome</keyword>
<proteinExistence type="inferred from homology"/>
<protein>
    <recommendedName>
        <fullName evidence="5">Aldose 1-epimerase</fullName>
        <ecNumber evidence="5">5.1.3.3</ecNumber>
    </recommendedName>
</protein>
<dbReference type="PANTHER" id="PTHR10091:SF49">
    <property type="entry name" value="ALDOSE 1-EPIMERASE"/>
    <property type="match status" value="1"/>
</dbReference>
<dbReference type="PANTHER" id="PTHR10091">
    <property type="entry name" value="ALDOSE-1-EPIMERASE"/>
    <property type="match status" value="1"/>
</dbReference>
<dbReference type="InterPro" id="IPR047215">
    <property type="entry name" value="Galactose_mutarotase-like"/>
</dbReference>
<dbReference type="GO" id="GO:0004034">
    <property type="term" value="F:aldose 1-epimerase activity"/>
    <property type="evidence" value="ECO:0007669"/>
    <property type="project" value="UniProtKB-EC"/>
</dbReference>
<evidence type="ECO:0000256" key="3">
    <source>
        <dbReference type="ARBA" id="ARBA00023235"/>
    </source>
</evidence>
<comment type="similarity">
    <text evidence="2 5">Belongs to the aldose epimerase family.</text>
</comment>
<dbReference type="EMBL" id="JAASQI010000001">
    <property type="protein sequence ID" value="NIJ56863.1"/>
    <property type="molecule type" value="Genomic_DNA"/>
</dbReference>
<dbReference type="NCBIfam" id="NF008277">
    <property type="entry name" value="PRK11055.1"/>
    <property type="match status" value="1"/>
</dbReference>
<dbReference type="InterPro" id="IPR014718">
    <property type="entry name" value="GH-type_carb-bd"/>
</dbReference>
<comment type="caution">
    <text evidence="6">The sequence shown here is derived from an EMBL/GenBank/DDBJ whole genome shotgun (WGS) entry which is preliminary data.</text>
</comment>
<dbReference type="InterPro" id="IPR008183">
    <property type="entry name" value="Aldose_1/G6P_1-epimerase"/>
</dbReference>